<dbReference type="SUPFAM" id="SSF103473">
    <property type="entry name" value="MFS general substrate transporter"/>
    <property type="match status" value="2"/>
</dbReference>
<feature type="transmembrane region" description="Helical" evidence="7">
    <location>
        <begin position="108"/>
        <end position="132"/>
    </location>
</feature>
<feature type="transmembrane region" description="Helical" evidence="7">
    <location>
        <begin position="271"/>
        <end position="294"/>
    </location>
</feature>
<keyword evidence="2" id="KW-0813">Transport</keyword>
<dbReference type="Proteomes" id="UP000660680">
    <property type="component" value="Unassembled WGS sequence"/>
</dbReference>
<feature type="transmembrane region" description="Helical" evidence="7">
    <location>
        <begin position="360"/>
        <end position="379"/>
    </location>
</feature>
<feature type="domain" description="Major facilitator superfamily (MFS) profile" evidence="8">
    <location>
        <begin position="18"/>
        <end position="462"/>
    </location>
</feature>
<keyword evidence="4 7" id="KW-0812">Transmembrane</keyword>
<evidence type="ECO:0000256" key="4">
    <source>
        <dbReference type="ARBA" id="ARBA00022692"/>
    </source>
</evidence>
<feature type="transmembrane region" description="Helical" evidence="7">
    <location>
        <begin position="53"/>
        <end position="72"/>
    </location>
</feature>
<dbReference type="AlphaFoldDB" id="A0A918LDL6"/>
<dbReference type="InterPro" id="IPR005829">
    <property type="entry name" value="Sugar_transporter_CS"/>
</dbReference>
<dbReference type="PROSITE" id="PS50850">
    <property type="entry name" value="MFS"/>
    <property type="match status" value="1"/>
</dbReference>
<evidence type="ECO:0000256" key="2">
    <source>
        <dbReference type="ARBA" id="ARBA00022448"/>
    </source>
</evidence>
<dbReference type="GO" id="GO:0022857">
    <property type="term" value="F:transmembrane transporter activity"/>
    <property type="evidence" value="ECO:0007669"/>
    <property type="project" value="InterPro"/>
</dbReference>
<dbReference type="Gene3D" id="1.20.1250.20">
    <property type="entry name" value="MFS general substrate transporter like domains"/>
    <property type="match status" value="1"/>
</dbReference>
<dbReference type="Gene3D" id="1.20.1720.10">
    <property type="entry name" value="Multidrug resistance protein D"/>
    <property type="match status" value="1"/>
</dbReference>
<name>A0A918LDL6_9PSEU</name>
<dbReference type="PANTHER" id="PTHR42718">
    <property type="entry name" value="MAJOR FACILITATOR SUPERFAMILY MULTIDRUG TRANSPORTER MFSC"/>
    <property type="match status" value="1"/>
</dbReference>
<feature type="transmembrane region" description="Helical" evidence="7">
    <location>
        <begin position="172"/>
        <end position="192"/>
    </location>
</feature>
<feature type="transmembrane region" description="Helical" evidence="7">
    <location>
        <begin position="144"/>
        <end position="166"/>
    </location>
</feature>
<evidence type="ECO:0000256" key="5">
    <source>
        <dbReference type="ARBA" id="ARBA00022989"/>
    </source>
</evidence>
<dbReference type="PANTHER" id="PTHR42718:SF46">
    <property type="entry name" value="BLR6921 PROTEIN"/>
    <property type="match status" value="1"/>
</dbReference>
<feature type="transmembrane region" description="Helical" evidence="7">
    <location>
        <begin position="336"/>
        <end position="354"/>
    </location>
</feature>
<reference evidence="9" key="1">
    <citation type="journal article" date="2014" name="Int. J. Syst. Evol. Microbiol.">
        <title>Complete genome sequence of Corynebacterium casei LMG S-19264T (=DSM 44701T), isolated from a smear-ripened cheese.</title>
        <authorList>
            <consortium name="US DOE Joint Genome Institute (JGI-PGF)"/>
            <person name="Walter F."/>
            <person name="Albersmeier A."/>
            <person name="Kalinowski J."/>
            <person name="Ruckert C."/>
        </authorList>
    </citation>
    <scope>NUCLEOTIDE SEQUENCE</scope>
    <source>
        <strain evidence="9">JCM 3276</strain>
    </source>
</reference>
<evidence type="ECO:0000256" key="7">
    <source>
        <dbReference type="SAM" id="Phobius"/>
    </source>
</evidence>
<gene>
    <name evidence="9" type="ORF">GCM10010171_28090</name>
</gene>
<dbReference type="InterPro" id="IPR011701">
    <property type="entry name" value="MFS"/>
</dbReference>
<evidence type="ECO:0000259" key="8">
    <source>
        <dbReference type="PROSITE" id="PS50850"/>
    </source>
</evidence>
<evidence type="ECO:0000256" key="1">
    <source>
        <dbReference type="ARBA" id="ARBA00004651"/>
    </source>
</evidence>
<organism evidence="9 10">
    <name type="scientific">Actinokineospora fastidiosa</name>
    <dbReference type="NCBI Taxonomy" id="1816"/>
    <lineage>
        <taxon>Bacteria</taxon>
        <taxon>Bacillati</taxon>
        <taxon>Actinomycetota</taxon>
        <taxon>Actinomycetes</taxon>
        <taxon>Pseudonocardiales</taxon>
        <taxon>Pseudonocardiaceae</taxon>
        <taxon>Actinokineospora</taxon>
    </lineage>
</organism>
<feature type="transmembrane region" description="Helical" evidence="7">
    <location>
        <begin position="229"/>
        <end position="250"/>
    </location>
</feature>
<accession>A0A918LDL6</accession>
<comment type="subcellular location">
    <subcellularLocation>
        <location evidence="1">Cell membrane</location>
        <topology evidence="1">Multi-pass membrane protein</topology>
    </subcellularLocation>
</comment>
<comment type="caution">
    <text evidence="9">The sequence shown here is derived from an EMBL/GenBank/DDBJ whole genome shotgun (WGS) entry which is preliminary data.</text>
</comment>
<proteinExistence type="predicted"/>
<feature type="transmembrane region" description="Helical" evidence="7">
    <location>
        <begin position="204"/>
        <end position="223"/>
    </location>
</feature>
<feature type="transmembrane region" description="Helical" evidence="7">
    <location>
        <begin position="306"/>
        <end position="324"/>
    </location>
</feature>
<keyword evidence="3" id="KW-1003">Cell membrane</keyword>
<dbReference type="CDD" id="cd17321">
    <property type="entry name" value="MFS_MMR_MDR_like"/>
    <property type="match status" value="1"/>
</dbReference>
<keyword evidence="10" id="KW-1185">Reference proteome</keyword>
<dbReference type="EMBL" id="BMRB01000002">
    <property type="protein sequence ID" value="GGS32507.1"/>
    <property type="molecule type" value="Genomic_DNA"/>
</dbReference>
<feature type="transmembrane region" description="Helical" evidence="7">
    <location>
        <begin position="17"/>
        <end position="33"/>
    </location>
</feature>
<keyword evidence="6 7" id="KW-0472">Membrane</keyword>
<feature type="transmembrane region" description="Helical" evidence="7">
    <location>
        <begin position="436"/>
        <end position="458"/>
    </location>
</feature>
<dbReference type="InterPro" id="IPR020846">
    <property type="entry name" value="MFS_dom"/>
</dbReference>
<feature type="transmembrane region" description="Helical" evidence="7">
    <location>
        <begin position="84"/>
        <end position="102"/>
    </location>
</feature>
<dbReference type="InterPro" id="IPR036259">
    <property type="entry name" value="MFS_trans_sf"/>
</dbReference>
<sequence length="463" mass="47069">MTVITVEGDRLTGRARGALLVLCGALFLDALDVSMKGVALPSIGADLGMGPGALQWVVSAYVLGFGGFLLLGGRAADLFGRRRVFLVSLGFFTAASALGGFADDGPLLVAARLVTGISAAFTLPAGLSIITTSFAEGPARNKALALYTATGATGFSMGLVVGGVLTEVDWRWVFFAPVVMALLTLAAGIALVPVGEAPERTSRFDVLGAVTSTGALLALVLALVQAHEWGWATLIALGVSAALFTLFVVVEKRTAHPLVRLSLLRSPALMRANVGAMSLLGGWVSALFVLTLYMQDLRGWSALETGLAVLPGGVVTAVLAPRVAAPLVNRFGTTPVVAAGLFAAVAAYVLLLPIGLDSGYLAMLPAFLLAGFAFTLAYGPLNMAATQGVPAHEQGLAGGIVNTSFQVGPALALAAATVVLQLNAGDGSPAALLSGFRAALLVPLAVAVVGTAVTLLGLRARRS</sequence>
<dbReference type="RefSeq" id="WP_189210847.1">
    <property type="nucleotide sequence ID" value="NZ_BMRB01000002.1"/>
</dbReference>
<dbReference type="GO" id="GO:0005886">
    <property type="term" value="C:plasma membrane"/>
    <property type="evidence" value="ECO:0007669"/>
    <property type="project" value="UniProtKB-SubCell"/>
</dbReference>
<dbReference type="Pfam" id="PF07690">
    <property type="entry name" value="MFS_1"/>
    <property type="match status" value="1"/>
</dbReference>
<evidence type="ECO:0000256" key="6">
    <source>
        <dbReference type="ARBA" id="ARBA00023136"/>
    </source>
</evidence>
<protein>
    <submittedName>
        <fullName evidence="9">MFS transporter</fullName>
    </submittedName>
</protein>
<dbReference type="PROSITE" id="PS00216">
    <property type="entry name" value="SUGAR_TRANSPORT_1"/>
    <property type="match status" value="1"/>
</dbReference>
<evidence type="ECO:0000313" key="9">
    <source>
        <dbReference type="EMBL" id="GGS32507.1"/>
    </source>
</evidence>
<evidence type="ECO:0000313" key="10">
    <source>
        <dbReference type="Proteomes" id="UP000660680"/>
    </source>
</evidence>
<feature type="transmembrane region" description="Helical" evidence="7">
    <location>
        <begin position="400"/>
        <end position="424"/>
    </location>
</feature>
<keyword evidence="5 7" id="KW-1133">Transmembrane helix</keyword>
<reference evidence="9" key="2">
    <citation type="submission" date="2020-09" db="EMBL/GenBank/DDBJ databases">
        <authorList>
            <person name="Sun Q."/>
            <person name="Ohkuma M."/>
        </authorList>
    </citation>
    <scope>NUCLEOTIDE SEQUENCE</scope>
    <source>
        <strain evidence="9">JCM 3276</strain>
    </source>
</reference>
<evidence type="ECO:0000256" key="3">
    <source>
        <dbReference type="ARBA" id="ARBA00022475"/>
    </source>
</evidence>